<gene>
    <name evidence="2" type="ORF">PR003_g21993</name>
</gene>
<accession>A0A6A4DDJ1</accession>
<reference evidence="2 3" key="1">
    <citation type="submission" date="2018-08" db="EMBL/GenBank/DDBJ databases">
        <title>Genomic investigation of the strawberry pathogen Phytophthora fragariae indicates pathogenicity is determined by transcriptional variation in three key races.</title>
        <authorList>
            <person name="Adams T.M."/>
            <person name="Armitage A.D."/>
            <person name="Sobczyk M.K."/>
            <person name="Bates H.J."/>
            <person name="Dunwell J.M."/>
            <person name="Nellist C.F."/>
            <person name="Harrison R.J."/>
        </authorList>
    </citation>
    <scope>NUCLEOTIDE SEQUENCE [LARGE SCALE GENOMIC DNA]</scope>
    <source>
        <strain evidence="2 3">SCRP333</strain>
    </source>
</reference>
<organism evidence="2 3">
    <name type="scientific">Phytophthora rubi</name>
    <dbReference type="NCBI Taxonomy" id="129364"/>
    <lineage>
        <taxon>Eukaryota</taxon>
        <taxon>Sar</taxon>
        <taxon>Stramenopiles</taxon>
        <taxon>Oomycota</taxon>
        <taxon>Peronosporomycetes</taxon>
        <taxon>Peronosporales</taxon>
        <taxon>Peronosporaceae</taxon>
        <taxon>Phytophthora</taxon>
    </lineage>
</organism>
<evidence type="ECO:0000313" key="2">
    <source>
        <dbReference type="EMBL" id="KAE9303495.1"/>
    </source>
</evidence>
<evidence type="ECO:0000313" key="3">
    <source>
        <dbReference type="Proteomes" id="UP000434957"/>
    </source>
</evidence>
<protein>
    <submittedName>
        <fullName evidence="2">Uncharacterized protein</fullName>
    </submittedName>
</protein>
<feature type="region of interest" description="Disordered" evidence="1">
    <location>
        <begin position="1"/>
        <end position="39"/>
    </location>
</feature>
<evidence type="ECO:0000256" key="1">
    <source>
        <dbReference type="SAM" id="MobiDB-lite"/>
    </source>
</evidence>
<proteinExistence type="predicted"/>
<feature type="compositionally biased region" description="Low complexity" evidence="1">
    <location>
        <begin position="1"/>
        <end position="24"/>
    </location>
</feature>
<dbReference type="Proteomes" id="UP000434957">
    <property type="component" value="Unassembled WGS sequence"/>
</dbReference>
<name>A0A6A4DDJ1_9STRA</name>
<dbReference type="EMBL" id="QXFT01002124">
    <property type="protein sequence ID" value="KAE9303495.1"/>
    <property type="molecule type" value="Genomic_DNA"/>
</dbReference>
<keyword evidence="3" id="KW-1185">Reference proteome</keyword>
<dbReference type="AlphaFoldDB" id="A0A6A4DDJ1"/>
<sequence length="82" mass="8011">MDEGAAPEPARAAESPAPTSAAEAPAPPSAADVHTPPSVAAAPSFGSAAIVAATSLQSSTSVQMKAPPLSSSFTGHYECCLM</sequence>
<comment type="caution">
    <text evidence="2">The sequence shown here is derived from an EMBL/GenBank/DDBJ whole genome shotgun (WGS) entry which is preliminary data.</text>
</comment>